<dbReference type="CDD" id="cd00303">
    <property type="entry name" value="retropepsin_like"/>
    <property type="match status" value="1"/>
</dbReference>
<name>A0A8T0PI92_PANVG</name>
<comment type="caution">
    <text evidence="2">The sequence shown here is derived from an EMBL/GenBank/DDBJ whole genome shotgun (WGS) entry which is preliminary data.</text>
</comment>
<dbReference type="AlphaFoldDB" id="A0A8T0PI92"/>
<accession>A0A8T0PI92</accession>
<evidence type="ECO:0000313" key="3">
    <source>
        <dbReference type="Proteomes" id="UP000823388"/>
    </source>
</evidence>
<dbReference type="Proteomes" id="UP000823388">
    <property type="component" value="Chromosome 8K"/>
</dbReference>
<feature type="compositionally biased region" description="Polar residues" evidence="1">
    <location>
        <begin position="608"/>
        <end position="620"/>
    </location>
</feature>
<dbReference type="PANTHER" id="PTHR33240">
    <property type="entry name" value="OS08G0508500 PROTEIN"/>
    <property type="match status" value="1"/>
</dbReference>
<dbReference type="PANTHER" id="PTHR33240:SF15">
    <property type="entry name" value="GAG-PRO-LIKE PROTEIN"/>
    <property type="match status" value="1"/>
</dbReference>
<dbReference type="InterPro" id="IPR021109">
    <property type="entry name" value="Peptidase_aspartic_dom_sf"/>
</dbReference>
<feature type="region of interest" description="Disordered" evidence="1">
    <location>
        <begin position="668"/>
        <end position="690"/>
    </location>
</feature>
<proteinExistence type="predicted"/>
<protein>
    <submittedName>
        <fullName evidence="2">Uncharacterized protein</fullName>
    </submittedName>
</protein>
<evidence type="ECO:0000256" key="1">
    <source>
        <dbReference type="SAM" id="MobiDB-lite"/>
    </source>
</evidence>
<dbReference type="EMBL" id="CM029051">
    <property type="protein sequence ID" value="KAG2559912.1"/>
    <property type="molecule type" value="Genomic_DNA"/>
</dbReference>
<sequence>MFNQLMEHKALNLPEPRRPNQVNMTNNPLYCPYHRYVGHVIEDCIAFKEWLQRAINEKRVNLEADAINPDYHSVNVVTVKTQSPPRRGGEREETWVPLTQVEHKLAALVLPTTSTTTTRAPRADEDPTWTVVQRRPRPTTPHPWHPHQATSPYATPTRRRPDPSKRRPPPRFVPKSEGDAPFPRRSYVLPTLEQFLPKGWGQTSSTNEEEREEANAASPLNVATCNVILDNTNSESEEVFTAKEQQALHADDEQDGDAVEVNMNLRGGKVLPELPKPKPKPTRADKAAEAAPPESHTGASDVKKEKFQDIDYNVIAHLKRIPALLSVYDALMLVPELREALVKALLDPELYKVAMAKHPLFTNPLFVNEITFEEEDNVVDDGDHNRPLYIEGNIGVAHLRRILIDLGSAVNILPVWSLTWAGFTVDDLEPTDVVICGFDNNGTTTLGAITVKIQMSTFSFKVRFFVIEANTSYSALLGRPWIHKYRVVPSTLHQCLKFLDGHGTQQRIIGNLTPYATQQSYHADAKYYFPVDECKHQLGRAAPAADIVLKPGMSSASEVKSLYSPSMKKAATPSSRSDRRGNLSLSTSHGSRSSSSTESGVSTASTSQGAGNTATSTSTPLLLKARPSTSAPIMLRSTAKPLLTLVPSPGEKLSTSTTSATTPLTLKSYAGIHDSNPPINSGDAPLSTTP</sequence>
<gene>
    <name evidence="2" type="ORF">PVAP13_8KG001251</name>
</gene>
<organism evidence="2 3">
    <name type="scientific">Panicum virgatum</name>
    <name type="common">Blackwell switchgrass</name>
    <dbReference type="NCBI Taxonomy" id="38727"/>
    <lineage>
        <taxon>Eukaryota</taxon>
        <taxon>Viridiplantae</taxon>
        <taxon>Streptophyta</taxon>
        <taxon>Embryophyta</taxon>
        <taxon>Tracheophyta</taxon>
        <taxon>Spermatophyta</taxon>
        <taxon>Magnoliopsida</taxon>
        <taxon>Liliopsida</taxon>
        <taxon>Poales</taxon>
        <taxon>Poaceae</taxon>
        <taxon>PACMAD clade</taxon>
        <taxon>Panicoideae</taxon>
        <taxon>Panicodae</taxon>
        <taxon>Paniceae</taxon>
        <taxon>Panicinae</taxon>
        <taxon>Panicum</taxon>
        <taxon>Panicum sect. Hiantes</taxon>
    </lineage>
</organism>
<keyword evidence="3" id="KW-1185">Reference proteome</keyword>
<reference evidence="2" key="1">
    <citation type="submission" date="2020-05" db="EMBL/GenBank/DDBJ databases">
        <title>WGS assembly of Panicum virgatum.</title>
        <authorList>
            <person name="Lovell J.T."/>
            <person name="Jenkins J."/>
            <person name="Shu S."/>
            <person name="Juenger T.E."/>
            <person name="Schmutz J."/>
        </authorList>
    </citation>
    <scope>NUCLEOTIDE SEQUENCE</scope>
    <source>
        <strain evidence="2">AP13</strain>
    </source>
</reference>
<feature type="region of interest" description="Disordered" evidence="1">
    <location>
        <begin position="560"/>
        <end position="624"/>
    </location>
</feature>
<evidence type="ECO:0000313" key="2">
    <source>
        <dbReference type="EMBL" id="KAG2559912.1"/>
    </source>
</evidence>
<dbReference type="Gene3D" id="2.40.70.10">
    <property type="entry name" value="Acid Proteases"/>
    <property type="match status" value="1"/>
</dbReference>
<feature type="compositionally biased region" description="Low complexity" evidence="1">
    <location>
        <begin position="584"/>
        <end position="607"/>
    </location>
</feature>
<feature type="region of interest" description="Disordered" evidence="1">
    <location>
        <begin position="113"/>
        <end position="184"/>
    </location>
</feature>
<feature type="region of interest" description="Disordered" evidence="1">
    <location>
        <begin position="197"/>
        <end position="218"/>
    </location>
</feature>
<feature type="region of interest" description="Disordered" evidence="1">
    <location>
        <begin position="266"/>
        <end position="302"/>
    </location>
</feature>